<reference evidence="3" key="1">
    <citation type="submission" date="2017-01" db="EMBL/GenBank/DDBJ databases">
        <title>Comparative genomics of anhydrobiosis in the tardigrade Hypsibius dujardini.</title>
        <authorList>
            <person name="Yoshida Y."/>
            <person name="Koutsovoulos G."/>
            <person name="Laetsch D."/>
            <person name="Stevens L."/>
            <person name="Kumar S."/>
            <person name="Horikawa D."/>
            <person name="Ishino K."/>
            <person name="Komine S."/>
            <person name="Tomita M."/>
            <person name="Blaxter M."/>
            <person name="Arakawa K."/>
        </authorList>
    </citation>
    <scope>NUCLEOTIDE SEQUENCE [LARGE SCALE GENOMIC DNA]</scope>
    <source>
        <strain evidence="3">Z151</strain>
    </source>
</reference>
<dbReference type="EMBL" id="MTYJ01000272">
    <property type="protein sequence ID" value="OWA52521.1"/>
    <property type="molecule type" value="Genomic_DNA"/>
</dbReference>
<comment type="caution">
    <text evidence="2">The sequence shown here is derived from an EMBL/GenBank/DDBJ whole genome shotgun (WGS) entry which is preliminary data.</text>
</comment>
<dbReference type="AlphaFoldDB" id="A0A9X6RMC5"/>
<proteinExistence type="predicted"/>
<keyword evidence="1" id="KW-0175">Coiled coil</keyword>
<keyword evidence="3" id="KW-1185">Reference proteome</keyword>
<organism evidence="2 3">
    <name type="scientific">Hypsibius exemplaris</name>
    <name type="common">Freshwater tardigrade</name>
    <dbReference type="NCBI Taxonomy" id="2072580"/>
    <lineage>
        <taxon>Eukaryota</taxon>
        <taxon>Metazoa</taxon>
        <taxon>Ecdysozoa</taxon>
        <taxon>Tardigrada</taxon>
        <taxon>Eutardigrada</taxon>
        <taxon>Parachela</taxon>
        <taxon>Hypsibioidea</taxon>
        <taxon>Hypsibiidae</taxon>
        <taxon>Hypsibius</taxon>
    </lineage>
</organism>
<evidence type="ECO:0000256" key="1">
    <source>
        <dbReference type="SAM" id="Coils"/>
    </source>
</evidence>
<dbReference type="Proteomes" id="UP000192578">
    <property type="component" value="Unassembled WGS sequence"/>
</dbReference>
<gene>
    <name evidence="2" type="ORF">BV898_16973</name>
</gene>
<name>A0A9X6RMC5_HYPEX</name>
<evidence type="ECO:0000313" key="3">
    <source>
        <dbReference type="Proteomes" id="UP000192578"/>
    </source>
</evidence>
<evidence type="ECO:0000313" key="2">
    <source>
        <dbReference type="EMBL" id="OWA52521.1"/>
    </source>
</evidence>
<accession>A0A9X6RMC5</accession>
<protein>
    <submittedName>
        <fullName evidence="2">Uncharacterized protein</fullName>
    </submittedName>
</protein>
<sequence length="159" mass="18439">MTLSISLKISEVAREDCRAALEVSKADVAVLDMNLNKLQVRLEKKDRKIEKLRTKFNAARADLLEEPRSLDDQFNYKDSFGVELDASKDVDPTNLVNFLPGVQEPCKNEGGHQQLRRQWVTKYFEPAPNHTLMKLYVQLFYMRMLEHEGFTFPKGDYRG</sequence>
<feature type="coiled-coil region" evidence="1">
    <location>
        <begin position="28"/>
        <end position="62"/>
    </location>
</feature>